<feature type="domain" description="Aldehyde dehydrogenase" evidence="2">
    <location>
        <begin position="13"/>
        <end position="273"/>
    </location>
</feature>
<dbReference type="Pfam" id="PF00171">
    <property type="entry name" value="Aldedh"/>
    <property type="match status" value="1"/>
</dbReference>
<dbReference type="InterPro" id="IPR016161">
    <property type="entry name" value="Ald_DH/histidinol_DH"/>
</dbReference>
<dbReference type="Gene3D" id="3.40.605.10">
    <property type="entry name" value="Aldehyde Dehydrogenase, Chain A, domain 1"/>
    <property type="match status" value="1"/>
</dbReference>
<evidence type="ECO:0000256" key="1">
    <source>
        <dbReference type="ARBA" id="ARBA00023002"/>
    </source>
</evidence>
<dbReference type="GeneID" id="66871896"/>
<dbReference type="InterPro" id="IPR015590">
    <property type="entry name" value="Aldehyde_DH_dom"/>
</dbReference>
<dbReference type="InterPro" id="IPR016162">
    <property type="entry name" value="Ald_DH_N"/>
</dbReference>
<sequence length="501" mass="54001">MPEFDKDLQSIQEARLLIASALKAQAELAEMSQKDIDQIVEHMAKAAFANAEKLAMLAHEETGFGNVEDKIIKNKFASEKVYESIKNMKTVGILNDNEKQKVMEVAVPLGVIAGVIPSTNPTSTVIYKALIAIKARNAIVFSPHPGAKQCILETVKILNKAAIEAGAPAGAIGTLTILSMQGTSELMKHKDVALILATGGGAMVRAAYSSGNPAIGVGPGNGPAFIERTADIEKAVSRIISSKTFDNGVICASEQSVVVEQISESKVIQEFKRQGAYFLNEKESQLLSKFILRSNGTMNPKIVGKTAYSIAQMADITVPDNTTVLISRQTEVSKVNPYAREKLCPILAFYTENDWISACDRCIELLNVEGIGHTLCIHSSDEAVIREFALRKPVSRFLVNTPGALGGIGATTNLSPALTLGCGTVGGSSTSDNITPLNLLNIRRASYGIREKEDIRFTLNQDITFNGQNNIDLNSLNKEISKKEIAQLIEVALQKLAKEEA</sequence>
<evidence type="ECO:0000313" key="4">
    <source>
        <dbReference type="Proteomes" id="UP000036780"/>
    </source>
</evidence>
<dbReference type="InterPro" id="IPR016163">
    <property type="entry name" value="Ald_DH_C"/>
</dbReference>
<dbReference type="NCBIfam" id="TIGR02518">
    <property type="entry name" value="EutH_ACDH"/>
    <property type="match status" value="1"/>
</dbReference>
<proteinExistence type="predicted"/>
<name>A0A0L0QK67_VIRPA</name>
<dbReference type="GO" id="GO:0016620">
    <property type="term" value="F:oxidoreductase activity, acting on the aldehyde or oxo group of donors, NAD or NADP as acceptor"/>
    <property type="evidence" value="ECO:0007669"/>
    <property type="project" value="InterPro"/>
</dbReference>
<dbReference type="RefSeq" id="WP_050351408.1">
    <property type="nucleotide sequence ID" value="NZ_BOSN01000003.1"/>
</dbReference>
<keyword evidence="1" id="KW-0560">Oxidoreductase</keyword>
<accession>A0A0L0QK67</accession>
<dbReference type="SUPFAM" id="SSF53720">
    <property type="entry name" value="ALDH-like"/>
    <property type="match status" value="1"/>
</dbReference>
<evidence type="ECO:0000313" key="3">
    <source>
        <dbReference type="EMBL" id="KNE18914.1"/>
    </source>
</evidence>
<comment type="caution">
    <text evidence="3">The sequence shown here is derived from an EMBL/GenBank/DDBJ whole genome shotgun (WGS) entry which is preliminary data.</text>
</comment>
<gene>
    <name evidence="3" type="ORF">AFK71_10030</name>
</gene>
<dbReference type="InterPro" id="IPR013357">
    <property type="entry name" value="Acetaldehyde_DH_acetylating"/>
</dbReference>
<dbReference type="Gene3D" id="3.40.309.10">
    <property type="entry name" value="Aldehyde Dehydrogenase, Chain A, domain 2"/>
    <property type="match status" value="1"/>
</dbReference>
<dbReference type="Proteomes" id="UP000036780">
    <property type="component" value="Unassembled WGS sequence"/>
</dbReference>
<evidence type="ECO:0000259" key="2">
    <source>
        <dbReference type="Pfam" id="PF00171"/>
    </source>
</evidence>
<organism evidence="3 4">
    <name type="scientific">Virgibacillus pantothenticus</name>
    <dbReference type="NCBI Taxonomy" id="1473"/>
    <lineage>
        <taxon>Bacteria</taxon>
        <taxon>Bacillati</taxon>
        <taxon>Bacillota</taxon>
        <taxon>Bacilli</taxon>
        <taxon>Bacillales</taxon>
        <taxon>Bacillaceae</taxon>
        <taxon>Virgibacillus</taxon>
    </lineage>
</organism>
<dbReference type="OrthoDB" id="9815791at2"/>
<dbReference type="AlphaFoldDB" id="A0A0L0QK67"/>
<reference evidence="4" key="1">
    <citation type="submission" date="2015-07" db="EMBL/GenBank/DDBJ databases">
        <title>Fjat-10053 dsm26.</title>
        <authorList>
            <person name="Liu B."/>
            <person name="Wang J."/>
            <person name="Zhu Y."/>
            <person name="Liu G."/>
            <person name="Chen Q."/>
            <person name="Chen Z."/>
            <person name="Lan J."/>
            <person name="Che J."/>
            <person name="Ge C."/>
            <person name="Shi H."/>
            <person name="Pan Z."/>
            <person name="Liu X."/>
        </authorList>
    </citation>
    <scope>NUCLEOTIDE SEQUENCE [LARGE SCALE GENOMIC DNA]</scope>
    <source>
        <strain evidence="4">DSM 26</strain>
    </source>
</reference>
<dbReference type="PATRIC" id="fig|1473.5.peg.503"/>
<dbReference type="CDD" id="cd07122">
    <property type="entry name" value="ALDH_F20_ACDH"/>
    <property type="match status" value="1"/>
</dbReference>
<keyword evidence="4" id="KW-1185">Reference proteome</keyword>
<dbReference type="PANTHER" id="PTHR11699">
    <property type="entry name" value="ALDEHYDE DEHYDROGENASE-RELATED"/>
    <property type="match status" value="1"/>
</dbReference>
<protein>
    <recommendedName>
        <fullName evidence="2">Aldehyde dehydrogenase domain-containing protein</fullName>
    </recommendedName>
</protein>
<dbReference type="EMBL" id="LGTO01000007">
    <property type="protein sequence ID" value="KNE18914.1"/>
    <property type="molecule type" value="Genomic_DNA"/>
</dbReference>